<feature type="binding site" evidence="7">
    <location>
        <begin position="173"/>
        <end position="174"/>
    </location>
    <ligand>
        <name>UDP-N-acetyl-alpha-D-muramoyl-L-alanyl-D-glutamate</name>
        <dbReference type="ChEBI" id="CHEBI:83900"/>
    </ligand>
</feature>
<dbReference type="Gene3D" id="3.40.1190.10">
    <property type="entry name" value="Mur-like, catalytic domain"/>
    <property type="match status" value="1"/>
</dbReference>
<evidence type="ECO:0000256" key="2">
    <source>
        <dbReference type="ARBA" id="ARBA00022618"/>
    </source>
</evidence>
<feature type="modified residue" description="N6-carboxylysine" evidence="7">
    <location>
        <position position="240"/>
    </location>
</feature>
<comment type="caution">
    <text evidence="7">Lacks conserved residue(s) required for the propagation of feature annotation.</text>
</comment>
<dbReference type="EMBL" id="CP121252">
    <property type="protein sequence ID" value="WFP15508.1"/>
    <property type="molecule type" value="Genomic_DNA"/>
</dbReference>
<dbReference type="Gene3D" id="3.90.190.20">
    <property type="entry name" value="Mur ligase, C-terminal domain"/>
    <property type="match status" value="1"/>
</dbReference>
<evidence type="ECO:0000256" key="1">
    <source>
        <dbReference type="ARBA" id="ARBA00005898"/>
    </source>
</evidence>
<dbReference type="InterPro" id="IPR004101">
    <property type="entry name" value="Mur_ligase_C"/>
</dbReference>
<feature type="domain" description="Mur ligase C-terminal" evidence="11">
    <location>
        <begin position="374"/>
        <end position="507"/>
    </location>
</feature>
<keyword evidence="7" id="KW-0067">ATP-binding</keyword>
<evidence type="ECO:0000313" key="14">
    <source>
        <dbReference type="Proteomes" id="UP001219037"/>
    </source>
</evidence>
<dbReference type="Pfam" id="PF02875">
    <property type="entry name" value="Mur_ligase_C"/>
    <property type="match status" value="1"/>
</dbReference>
<evidence type="ECO:0000256" key="3">
    <source>
        <dbReference type="ARBA" id="ARBA00022960"/>
    </source>
</evidence>
<dbReference type="SUPFAM" id="SSF63418">
    <property type="entry name" value="MurE/MurF N-terminal domain"/>
    <property type="match status" value="1"/>
</dbReference>
<evidence type="ECO:0000259" key="10">
    <source>
        <dbReference type="Pfam" id="PF01225"/>
    </source>
</evidence>
<dbReference type="RefSeq" id="WP_278156298.1">
    <property type="nucleotide sequence ID" value="NZ_CP121252.1"/>
</dbReference>
<feature type="region of interest" description="Disordered" evidence="9">
    <location>
        <begin position="536"/>
        <end position="556"/>
    </location>
</feature>
<keyword evidence="7" id="KW-0963">Cytoplasm</keyword>
<evidence type="ECO:0000256" key="7">
    <source>
        <dbReference type="HAMAP-Rule" id="MF_00208"/>
    </source>
</evidence>
<dbReference type="NCBIfam" id="TIGR01085">
    <property type="entry name" value="murE"/>
    <property type="match status" value="1"/>
</dbReference>
<organism evidence="13 14">
    <name type="scientific">Citricoccus muralis</name>
    <dbReference type="NCBI Taxonomy" id="169134"/>
    <lineage>
        <taxon>Bacteria</taxon>
        <taxon>Bacillati</taxon>
        <taxon>Actinomycetota</taxon>
        <taxon>Actinomycetes</taxon>
        <taxon>Micrococcales</taxon>
        <taxon>Micrococcaceae</taxon>
        <taxon>Citricoccus</taxon>
    </lineage>
</organism>
<evidence type="ECO:0000259" key="12">
    <source>
        <dbReference type="Pfam" id="PF08245"/>
    </source>
</evidence>
<protein>
    <recommendedName>
        <fullName evidence="7">UDP-N-acetylmuramyl-tripeptide synthetase</fullName>
        <ecNumber evidence="7">6.3.2.-</ecNumber>
    </recommendedName>
    <alternativeName>
        <fullName evidence="7">UDP-MurNAc-tripeptide synthetase</fullName>
    </alternativeName>
</protein>
<keyword evidence="5 7" id="KW-0131">Cell cycle</keyword>
<comment type="similarity">
    <text evidence="1 7">Belongs to the MurCDEF family. MurE subfamily.</text>
</comment>
<comment type="PTM">
    <text evidence="7">Carboxylation is probably crucial for Mg(2+) binding and, consequently, for the gamma-phosphate positioning of ATP.</text>
</comment>
<dbReference type="InterPro" id="IPR036565">
    <property type="entry name" value="Mur-like_cat_sf"/>
</dbReference>
<keyword evidence="7" id="KW-0547">Nucleotide-binding</keyword>
<evidence type="ECO:0000256" key="9">
    <source>
        <dbReference type="SAM" id="MobiDB-lite"/>
    </source>
</evidence>
<reference evidence="13 14" key="1">
    <citation type="submission" date="2023-04" db="EMBL/GenBank/DDBJ databases">
        <title>Funneling lignin-derived compounds into biodiesel using alkali-halophilic Citricoccus sp. P2.</title>
        <authorList>
            <person name="Luo C.-B."/>
        </authorList>
    </citation>
    <scope>NUCLEOTIDE SEQUENCE [LARGE SCALE GENOMIC DNA]</scope>
    <source>
        <strain evidence="13 14">P2</strain>
    </source>
</reference>
<dbReference type="InterPro" id="IPR005761">
    <property type="entry name" value="UDP-N-AcMur-Glu-dNH2Pim_ligase"/>
</dbReference>
<accession>A0ABY8H4D2</accession>
<feature type="binding site" evidence="7">
    <location>
        <position position="48"/>
    </location>
    <ligand>
        <name>UDP-N-acetyl-alpha-D-muramoyl-L-alanyl-D-glutamate</name>
        <dbReference type="ChEBI" id="CHEBI:83900"/>
    </ligand>
</feature>
<comment type="function">
    <text evidence="7">Catalyzes the addition of an amino acid to the nucleotide precursor UDP-N-acetylmuramoyl-L-alanyl-D-glutamate (UMAG) in the biosynthesis of bacterial cell-wall peptidoglycan.</text>
</comment>
<dbReference type="EC" id="6.3.2.-" evidence="7"/>
<keyword evidence="4 7" id="KW-0573">Peptidoglycan synthesis</keyword>
<proteinExistence type="inferred from homology"/>
<sequence length="556" mass="59094">MNVRSGFRPAQVAPVSVTELAEHLDAEGYPAQRVGPEDAHVTGIAMDSRKVIDGDLYVGVSGAQHHGADYARVAAASGARAVLTDARGAARLAADGVGLPAIVVTDVRGALGAASSRIYRSDDAAQLYGVTGTNGKTTTTYFMRALLDKTQHTGLIGTIEIRAKERVVPSEFTTPEAPELHALLMSMQQDGISAVAMEVSSHSISYRRIAGLRYHVAGFTNLTQDHLDLHGSMQEYFETKAALFDPQRCDTAVITLNATDEPEHWGEKMARHAAEQGTETITLDLGPVAARACEGEADWTLTELTPHGLGHRFTLRHHDGTEVRSSVGLPGEFNVANAALAALMVLHGSPRQEWGPLLDALAVEPGPFDNAVPGRMEVVSKRPAGIVDFAHNADGLAQALKSVRGDGRTILVFGATGERDVSKRPIMGAVAARGADVIIVTDDDPHHEDPAPIRQQVRAGAIEVQQELTAIGERHIEVLEIAPRAEAIEAAVAMADADDVILVAGRGHETIQDVAGDPVPLDDRVELRRALSHHGWITTPPASTTTGPDDGILNKS</sequence>
<keyword evidence="14" id="KW-1185">Reference proteome</keyword>
<dbReference type="Proteomes" id="UP001219037">
    <property type="component" value="Chromosome"/>
</dbReference>
<dbReference type="InterPro" id="IPR013221">
    <property type="entry name" value="Mur_ligase_cen"/>
</dbReference>
<feature type="binding site" evidence="7">
    <location>
        <position position="208"/>
    </location>
    <ligand>
        <name>UDP-N-acetyl-alpha-D-muramoyl-L-alanyl-D-glutamate</name>
        <dbReference type="ChEBI" id="CHEBI:83900"/>
    </ligand>
</feature>
<name>A0ABY8H4D2_9MICC</name>
<evidence type="ECO:0000259" key="11">
    <source>
        <dbReference type="Pfam" id="PF02875"/>
    </source>
</evidence>
<evidence type="ECO:0000256" key="6">
    <source>
        <dbReference type="ARBA" id="ARBA00023316"/>
    </source>
</evidence>
<keyword evidence="2 7" id="KW-0132">Cell division</keyword>
<evidence type="ECO:0000256" key="4">
    <source>
        <dbReference type="ARBA" id="ARBA00022984"/>
    </source>
</evidence>
<dbReference type="SUPFAM" id="SSF53623">
    <property type="entry name" value="MurD-like peptide ligases, catalytic domain"/>
    <property type="match status" value="1"/>
</dbReference>
<feature type="binding site" evidence="7">
    <location>
        <position position="200"/>
    </location>
    <ligand>
        <name>UDP-N-acetyl-alpha-D-muramoyl-L-alanyl-D-glutamate</name>
        <dbReference type="ChEBI" id="CHEBI:83900"/>
    </ligand>
</feature>
<gene>
    <name evidence="7" type="primary">murE</name>
    <name evidence="13" type="ORF">P8192_08790</name>
</gene>
<keyword evidence="6 7" id="KW-0961">Cell wall biogenesis/degradation</keyword>
<dbReference type="HAMAP" id="MF_00208">
    <property type="entry name" value="MurE"/>
    <property type="match status" value="1"/>
</dbReference>
<evidence type="ECO:0000313" key="13">
    <source>
        <dbReference type="EMBL" id="WFP15508.1"/>
    </source>
</evidence>
<keyword evidence="7" id="KW-0460">Magnesium</keyword>
<dbReference type="PANTHER" id="PTHR23135">
    <property type="entry name" value="MUR LIGASE FAMILY MEMBER"/>
    <property type="match status" value="1"/>
</dbReference>
<evidence type="ECO:0000256" key="8">
    <source>
        <dbReference type="RuleBase" id="RU004135"/>
    </source>
</evidence>
<comment type="subcellular location">
    <subcellularLocation>
        <location evidence="7 8">Cytoplasm</location>
    </subcellularLocation>
</comment>
<keyword evidence="3 7" id="KW-0133">Cell shape</keyword>
<dbReference type="PANTHER" id="PTHR23135:SF4">
    <property type="entry name" value="UDP-N-ACETYLMURAMOYL-L-ALANYL-D-GLUTAMATE--2,6-DIAMINOPIMELATE LIGASE MURE HOMOLOG, CHLOROPLASTIC"/>
    <property type="match status" value="1"/>
</dbReference>
<feature type="domain" description="Mur ligase N-terminal catalytic" evidence="10">
    <location>
        <begin position="40"/>
        <end position="116"/>
    </location>
</feature>
<dbReference type="InterPro" id="IPR000713">
    <property type="entry name" value="Mur_ligase_N"/>
</dbReference>
<dbReference type="SUPFAM" id="SSF53244">
    <property type="entry name" value="MurD-like peptide ligases, peptide-binding domain"/>
    <property type="match status" value="1"/>
</dbReference>
<dbReference type="InterPro" id="IPR035911">
    <property type="entry name" value="MurE/MurF_N"/>
</dbReference>
<comment type="cofactor">
    <cofactor evidence="7">
        <name>Mg(2+)</name>
        <dbReference type="ChEBI" id="CHEBI:18420"/>
    </cofactor>
</comment>
<feature type="domain" description="Mur ligase central" evidence="12">
    <location>
        <begin position="130"/>
        <end position="344"/>
    </location>
</feature>
<dbReference type="Pfam" id="PF01225">
    <property type="entry name" value="Mur_ligase"/>
    <property type="match status" value="1"/>
</dbReference>
<comment type="pathway">
    <text evidence="7 8">Cell wall biogenesis; peptidoglycan biosynthesis.</text>
</comment>
<dbReference type="GO" id="GO:0008765">
    <property type="term" value="F:UDP-N-acetylmuramoylalanyl-D-glutamate-2,6-diaminopimelate ligase activity"/>
    <property type="evidence" value="ECO:0007669"/>
    <property type="project" value="UniProtKB-EC"/>
</dbReference>
<keyword evidence="7 13" id="KW-0436">Ligase</keyword>
<dbReference type="Gene3D" id="3.40.1390.10">
    <property type="entry name" value="MurE/MurF, N-terminal domain"/>
    <property type="match status" value="1"/>
</dbReference>
<evidence type="ECO:0000256" key="5">
    <source>
        <dbReference type="ARBA" id="ARBA00023306"/>
    </source>
</evidence>
<feature type="binding site" evidence="7">
    <location>
        <begin position="132"/>
        <end position="138"/>
    </location>
    <ligand>
        <name>ATP</name>
        <dbReference type="ChEBI" id="CHEBI:30616"/>
    </ligand>
</feature>
<dbReference type="InterPro" id="IPR036615">
    <property type="entry name" value="Mur_ligase_C_dom_sf"/>
</dbReference>
<dbReference type="Pfam" id="PF08245">
    <property type="entry name" value="Mur_ligase_M"/>
    <property type="match status" value="1"/>
</dbReference>